<gene>
    <name evidence="6" type="ORF">CUNI_LOCUS19186</name>
</gene>
<dbReference type="Gene3D" id="1.25.40.10">
    <property type="entry name" value="Tetratricopeptide repeat domain"/>
    <property type="match status" value="2"/>
</dbReference>
<feature type="non-terminal residue" evidence="6">
    <location>
        <position position="1"/>
    </location>
</feature>
<dbReference type="OrthoDB" id="438641at2759"/>
<keyword evidence="4" id="KW-0677">Repeat</keyword>
<dbReference type="GO" id="GO:0071218">
    <property type="term" value="P:cellular response to misfolded protein"/>
    <property type="evidence" value="ECO:0007669"/>
    <property type="project" value="TreeGrafter"/>
</dbReference>
<accession>A0A8S3ZZK7</accession>
<dbReference type="GO" id="GO:0005737">
    <property type="term" value="C:cytoplasm"/>
    <property type="evidence" value="ECO:0007669"/>
    <property type="project" value="TreeGrafter"/>
</dbReference>
<dbReference type="GO" id="GO:0061630">
    <property type="term" value="F:ubiquitin protein ligase activity"/>
    <property type="evidence" value="ECO:0007669"/>
    <property type="project" value="UniProtKB-EC"/>
</dbReference>
<dbReference type="AlphaFoldDB" id="A0A8S3ZZK7"/>
<evidence type="ECO:0000256" key="4">
    <source>
        <dbReference type="ARBA" id="ARBA00022737"/>
    </source>
</evidence>
<dbReference type="PANTHER" id="PTHR46803:SF2">
    <property type="entry name" value="E3 UBIQUITIN-PROTEIN LIGASE CHIP"/>
    <property type="match status" value="1"/>
</dbReference>
<dbReference type="GO" id="GO:0000209">
    <property type="term" value="P:protein polyubiquitination"/>
    <property type="evidence" value="ECO:0007669"/>
    <property type="project" value="TreeGrafter"/>
</dbReference>
<dbReference type="GO" id="GO:0043161">
    <property type="term" value="P:proteasome-mediated ubiquitin-dependent protein catabolic process"/>
    <property type="evidence" value="ECO:0007669"/>
    <property type="project" value="TreeGrafter"/>
</dbReference>
<dbReference type="GO" id="GO:0006515">
    <property type="term" value="P:protein quality control for misfolded or incompletely synthesized proteins"/>
    <property type="evidence" value="ECO:0007669"/>
    <property type="project" value="TreeGrafter"/>
</dbReference>
<reference evidence="6" key="1">
    <citation type="submission" date="2021-04" db="EMBL/GenBank/DDBJ databases">
        <authorList>
            <consortium name="Molecular Ecology Group"/>
        </authorList>
    </citation>
    <scope>NUCLEOTIDE SEQUENCE</scope>
</reference>
<evidence type="ECO:0000256" key="2">
    <source>
        <dbReference type="ARBA" id="ARBA00012483"/>
    </source>
</evidence>
<dbReference type="Proteomes" id="UP000678393">
    <property type="component" value="Unassembled WGS sequence"/>
</dbReference>
<dbReference type="PANTHER" id="PTHR46803">
    <property type="entry name" value="E3 UBIQUITIN-PROTEIN LIGASE CHIP"/>
    <property type="match status" value="1"/>
</dbReference>
<keyword evidence="7" id="KW-1185">Reference proteome</keyword>
<protein>
    <recommendedName>
        <fullName evidence="2">RING-type E3 ubiquitin transferase</fullName>
        <ecNumber evidence="2">2.3.2.27</ecNumber>
    </recommendedName>
</protein>
<dbReference type="SMART" id="SM00028">
    <property type="entry name" value="TPR"/>
    <property type="match status" value="2"/>
</dbReference>
<evidence type="ECO:0000256" key="5">
    <source>
        <dbReference type="ARBA" id="ARBA00022786"/>
    </source>
</evidence>
<dbReference type="GO" id="GO:0045862">
    <property type="term" value="P:positive regulation of proteolysis"/>
    <property type="evidence" value="ECO:0007669"/>
    <property type="project" value="TreeGrafter"/>
</dbReference>
<evidence type="ECO:0000313" key="7">
    <source>
        <dbReference type="Proteomes" id="UP000678393"/>
    </source>
</evidence>
<name>A0A8S3ZZK7_9EUPU</name>
<dbReference type="SUPFAM" id="SSF48452">
    <property type="entry name" value="TPR-like"/>
    <property type="match status" value="1"/>
</dbReference>
<evidence type="ECO:0000256" key="3">
    <source>
        <dbReference type="ARBA" id="ARBA00022679"/>
    </source>
</evidence>
<dbReference type="InterPro" id="IPR011990">
    <property type="entry name" value="TPR-like_helical_dom_sf"/>
</dbReference>
<dbReference type="InterPro" id="IPR019734">
    <property type="entry name" value="TPR_rpt"/>
</dbReference>
<keyword evidence="5" id="KW-0833">Ubl conjugation pathway</keyword>
<sequence>MADTSNQLESQADEDVRKELFTEAVSKYTQLLELFPAESVRWLCARGQCFLKLGDHKLALEDGKRAKNLDETSVEASVLCGKEQKEHTDKQEDTGYSAVSLCSQKILEVKYKICEDEYYKENKPRMKKDTQLETQLVQAAYECLTMERLEESLAIISKVISMDPGNIFYRTFRAQVYFNMKQWAKVIQDYWIIPKPHRKPDVWKQGGKALMELWLPVLAEFWLRKATQLSGGKDEEAAFLFQKVRVRRLYDPLTQDQPVKVDFTKFGRAIFAKGNLFFS</sequence>
<comment type="catalytic activity">
    <reaction evidence="1">
        <text>S-ubiquitinyl-[E2 ubiquitin-conjugating enzyme]-L-cysteine + [acceptor protein]-L-lysine = [E2 ubiquitin-conjugating enzyme]-L-cysteine + N(6)-ubiquitinyl-[acceptor protein]-L-lysine.</text>
        <dbReference type="EC" id="2.3.2.27"/>
    </reaction>
</comment>
<comment type="caution">
    <text evidence="6">The sequence shown here is derived from an EMBL/GenBank/DDBJ whole genome shotgun (WGS) entry which is preliminary data.</text>
</comment>
<organism evidence="6 7">
    <name type="scientific">Candidula unifasciata</name>
    <dbReference type="NCBI Taxonomy" id="100452"/>
    <lineage>
        <taxon>Eukaryota</taxon>
        <taxon>Metazoa</taxon>
        <taxon>Spiralia</taxon>
        <taxon>Lophotrochozoa</taxon>
        <taxon>Mollusca</taxon>
        <taxon>Gastropoda</taxon>
        <taxon>Heterobranchia</taxon>
        <taxon>Euthyneura</taxon>
        <taxon>Panpulmonata</taxon>
        <taxon>Eupulmonata</taxon>
        <taxon>Stylommatophora</taxon>
        <taxon>Helicina</taxon>
        <taxon>Helicoidea</taxon>
        <taxon>Geomitridae</taxon>
        <taxon>Candidula</taxon>
    </lineage>
</organism>
<evidence type="ECO:0000256" key="1">
    <source>
        <dbReference type="ARBA" id="ARBA00000900"/>
    </source>
</evidence>
<evidence type="ECO:0000313" key="6">
    <source>
        <dbReference type="EMBL" id="CAG5133628.1"/>
    </source>
</evidence>
<dbReference type="EC" id="2.3.2.27" evidence="2"/>
<dbReference type="EMBL" id="CAJHNH020006357">
    <property type="protein sequence ID" value="CAG5133628.1"/>
    <property type="molecule type" value="Genomic_DNA"/>
</dbReference>
<dbReference type="GO" id="GO:0051087">
    <property type="term" value="F:protein-folding chaperone binding"/>
    <property type="evidence" value="ECO:0007669"/>
    <property type="project" value="TreeGrafter"/>
</dbReference>
<proteinExistence type="predicted"/>
<keyword evidence="3" id="KW-0808">Transferase</keyword>